<evidence type="ECO:0000256" key="8">
    <source>
        <dbReference type="SAM" id="SignalP"/>
    </source>
</evidence>
<dbReference type="GeneTree" id="ENSGT00510000050089"/>
<dbReference type="PANTHER" id="PTHR11691:SF73">
    <property type="entry name" value="INTERFERON BETA"/>
    <property type="match status" value="1"/>
</dbReference>
<evidence type="ECO:0000256" key="6">
    <source>
        <dbReference type="ARBA" id="ARBA00023118"/>
    </source>
</evidence>
<keyword evidence="6" id="KW-0051">Antiviral defense</keyword>
<dbReference type="PANTHER" id="PTHR11691">
    <property type="entry name" value="TYPE I INTERFERON"/>
    <property type="match status" value="1"/>
</dbReference>
<reference evidence="9" key="1">
    <citation type="submission" date="2025-08" db="UniProtKB">
        <authorList>
            <consortium name="Ensembl"/>
        </authorList>
    </citation>
    <scope>IDENTIFICATION</scope>
</reference>
<sequence>MSRLTCLLFVLCSVLTPTLGCDWISRRFGHLSGLSLDLIQHMGGPLTKQPSPVRFPDRLYSRVRKAEVESQLVFIRDSLDLISGLYHHDNLTSVTWNTKKLEDFQAIIHRQAEELSRCKTNYKRQLRNYYRRLSCTLNRTGGSAASWELIRKETKLNLDHLDVLVSFIKASGAASRRRNTPTQHQHQHVSSN</sequence>
<protein>
    <submittedName>
        <fullName evidence="9">Interferon a3-like</fullName>
    </submittedName>
</protein>
<dbReference type="InterPro" id="IPR009079">
    <property type="entry name" value="4_helix_cytokine-like_core"/>
</dbReference>
<dbReference type="GO" id="GO:0051607">
    <property type="term" value="P:defense response to virus"/>
    <property type="evidence" value="ECO:0007669"/>
    <property type="project" value="UniProtKB-KW"/>
</dbReference>
<evidence type="ECO:0000256" key="1">
    <source>
        <dbReference type="ARBA" id="ARBA00004613"/>
    </source>
</evidence>
<evidence type="ECO:0000256" key="4">
    <source>
        <dbReference type="ARBA" id="ARBA00022525"/>
    </source>
</evidence>
<dbReference type="GO" id="GO:0006955">
    <property type="term" value="P:immune response"/>
    <property type="evidence" value="ECO:0007669"/>
    <property type="project" value="UniProtKB-ARBA"/>
</dbReference>
<keyword evidence="5 8" id="KW-0732">Signal</keyword>
<feature type="signal peptide" evidence="8">
    <location>
        <begin position="1"/>
        <end position="20"/>
    </location>
</feature>
<dbReference type="InParanoid" id="A0A3Q3GNA0"/>
<dbReference type="AlphaFoldDB" id="A0A3Q3GNA0"/>
<name>A0A3Q3GNA0_9LABR</name>
<dbReference type="STRING" id="56723.ENSLBEP00000034821"/>
<keyword evidence="3" id="KW-0202">Cytokine</keyword>
<organism evidence="9 10">
    <name type="scientific">Labrus bergylta</name>
    <name type="common">ballan wrasse</name>
    <dbReference type="NCBI Taxonomy" id="56723"/>
    <lineage>
        <taxon>Eukaryota</taxon>
        <taxon>Metazoa</taxon>
        <taxon>Chordata</taxon>
        <taxon>Craniata</taxon>
        <taxon>Vertebrata</taxon>
        <taxon>Euteleostomi</taxon>
        <taxon>Actinopterygii</taxon>
        <taxon>Neopterygii</taxon>
        <taxon>Teleostei</taxon>
        <taxon>Neoteleostei</taxon>
        <taxon>Acanthomorphata</taxon>
        <taxon>Eupercaria</taxon>
        <taxon>Labriformes</taxon>
        <taxon>Labridae</taxon>
        <taxon>Labrus</taxon>
    </lineage>
</organism>
<dbReference type="GO" id="GO:0005126">
    <property type="term" value="F:cytokine receptor binding"/>
    <property type="evidence" value="ECO:0007669"/>
    <property type="project" value="InterPro"/>
</dbReference>
<dbReference type="SUPFAM" id="SSF47266">
    <property type="entry name" value="4-helical cytokines"/>
    <property type="match status" value="1"/>
</dbReference>
<comment type="similarity">
    <text evidence="2">Belongs to the alpha/beta interferon family.</text>
</comment>
<dbReference type="GO" id="GO:0005615">
    <property type="term" value="C:extracellular space"/>
    <property type="evidence" value="ECO:0007669"/>
    <property type="project" value="UniProtKB-KW"/>
</dbReference>
<keyword evidence="10" id="KW-1185">Reference proteome</keyword>
<comment type="subcellular location">
    <subcellularLocation>
        <location evidence="1">Secreted</location>
    </subcellularLocation>
</comment>
<keyword evidence="4" id="KW-0964">Secreted</keyword>
<feature type="chain" id="PRO_5018725932" evidence="8">
    <location>
        <begin position="21"/>
        <end position="192"/>
    </location>
</feature>
<proteinExistence type="inferred from homology"/>
<dbReference type="Ensembl" id="ENSLBET00000036308.1">
    <property type="protein sequence ID" value="ENSLBEP00000034821.1"/>
    <property type="gene ID" value="ENSLBEG00000026154.1"/>
</dbReference>
<reference evidence="9" key="2">
    <citation type="submission" date="2025-09" db="UniProtKB">
        <authorList>
            <consortium name="Ensembl"/>
        </authorList>
    </citation>
    <scope>IDENTIFICATION</scope>
</reference>
<evidence type="ECO:0000256" key="7">
    <source>
        <dbReference type="ARBA" id="ARBA00023157"/>
    </source>
</evidence>
<accession>A0A3Q3GNA0</accession>
<dbReference type="InterPro" id="IPR000471">
    <property type="entry name" value="Interferon_alpha/beta/delta"/>
</dbReference>
<dbReference type="Proteomes" id="UP000261660">
    <property type="component" value="Unplaced"/>
</dbReference>
<keyword evidence="7" id="KW-1015">Disulfide bond</keyword>
<evidence type="ECO:0000256" key="5">
    <source>
        <dbReference type="ARBA" id="ARBA00022729"/>
    </source>
</evidence>
<evidence type="ECO:0000313" key="9">
    <source>
        <dbReference type="Ensembl" id="ENSLBEP00000034821.1"/>
    </source>
</evidence>
<evidence type="ECO:0000256" key="3">
    <source>
        <dbReference type="ARBA" id="ARBA00022514"/>
    </source>
</evidence>
<evidence type="ECO:0000256" key="2">
    <source>
        <dbReference type="ARBA" id="ARBA00011033"/>
    </source>
</evidence>
<dbReference type="Pfam" id="PF00143">
    <property type="entry name" value="Interferon"/>
    <property type="match status" value="1"/>
</dbReference>
<evidence type="ECO:0000313" key="10">
    <source>
        <dbReference type="Proteomes" id="UP000261660"/>
    </source>
</evidence>
<dbReference type="GO" id="GO:0005125">
    <property type="term" value="F:cytokine activity"/>
    <property type="evidence" value="ECO:0007669"/>
    <property type="project" value="UniProtKB-KW"/>
</dbReference>
<dbReference type="Gene3D" id="1.20.1250.10">
    <property type="match status" value="1"/>
</dbReference>